<feature type="region of interest" description="Disordered" evidence="1">
    <location>
        <begin position="361"/>
        <end position="391"/>
    </location>
</feature>
<dbReference type="Proteomes" id="UP000190831">
    <property type="component" value="Chromosome C"/>
</dbReference>
<gene>
    <name evidence="2" type="ORF">LAFE_0C11276G</name>
</gene>
<dbReference type="AlphaFoldDB" id="A0A1G4MAJ0"/>
<evidence type="ECO:0000313" key="2">
    <source>
        <dbReference type="EMBL" id="SCW00755.1"/>
    </source>
</evidence>
<dbReference type="GO" id="GO:0031578">
    <property type="term" value="P:mitotic spindle orientation checkpoint signaling"/>
    <property type="evidence" value="ECO:0007669"/>
    <property type="project" value="TreeGrafter"/>
</dbReference>
<dbReference type="EMBL" id="LT598485">
    <property type="protein sequence ID" value="SCW00755.1"/>
    <property type="molecule type" value="Genomic_DNA"/>
</dbReference>
<evidence type="ECO:0000313" key="3">
    <source>
        <dbReference type="Proteomes" id="UP000190831"/>
    </source>
</evidence>
<name>A0A1G4MAJ0_LACFM</name>
<evidence type="ECO:0000256" key="1">
    <source>
        <dbReference type="SAM" id="MobiDB-lite"/>
    </source>
</evidence>
<feature type="region of interest" description="Disordered" evidence="1">
    <location>
        <begin position="35"/>
        <end position="75"/>
    </location>
</feature>
<dbReference type="STRING" id="4955.A0A1G4MAJ0"/>
<dbReference type="GO" id="GO:0044732">
    <property type="term" value="C:mitotic spindle pole body"/>
    <property type="evidence" value="ECO:0007669"/>
    <property type="project" value="TreeGrafter"/>
</dbReference>
<dbReference type="OrthoDB" id="19159at2759"/>
<feature type="compositionally biased region" description="Low complexity" evidence="1">
    <location>
        <begin position="47"/>
        <end position="59"/>
    </location>
</feature>
<feature type="region of interest" description="Disordered" evidence="1">
    <location>
        <begin position="150"/>
        <end position="187"/>
    </location>
</feature>
<proteinExistence type="predicted"/>
<reference evidence="2 3" key="1">
    <citation type="submission" date="2016-03" db="EMBL/GenBank/DDBJ databases">
        <authorList>
            <person name="Devillers H."/>
        </authorList>
    </citation>
    <scope>NUCLEOTIDE SEQUENCE [LARGE SCALE GENOMIC DNA]</scope>
    <source>
        <strain evidence="2">CBS 6772</strain>
    </source>
</reference>
<dbReference type="GO" id="GO:1990334">
    <property type="term" value="C:Bfa1-Bub2 complex"/>
    <property type="evidence" value="ECO:0007669"/>
    <property type="project" value="InterPro"/>
</dbReference>
<protein>
    <submittedName>
        <fullName evidence="2">LAFE_0C11276g1_1</fullName>
    </submittedName>
</protein>
<accession>A0A1G4MAJ0</accession>
<dbReference type="PANTHER" id="PTHR35140:SF1">
    <property type="entry name" value="MITOTIC CHECK POINT PROTEIN BFA1"/>
    <property type="match status" value="1"/>
</dbReference>
<dbReference type="InterPro" id="IPR034586">
    <property type="entry name" value="Bfa1/Byr4"/>
</dbReference>
<dbReference type="PANTHER" id="PTHR35140">
    <property type="entry name" value="MITOTIC CHECK POINT PROTEIN BFA1"/>
    <property type="match status" value="1"/>
</dbReference>
<organism evidence="2 3">
    <name type="scientific">Lachancea fermentati</name>
    <name type="common">Zygosaccharomyces fermentati</name>
    <dbReference type="NCBI Taxonomy" id="4955"/>
    <lineage>
        <taxon>Eukaryota</taxon>
        <taxon>Fungi</taxon>
        <taxon>Dikarya</taxon>
        <taxon>Ascomycota</taxon>
        <taxon>Saccharomycotina</taxon>
        <taxon>Saccharomycetes</taxon>
        <taxon>Saccharomycetales</taxon>
        <taxon>Saccharomycetaceae</taxon>
        <taxon>Lachancea</taxon>
    </lineage>
</organism>
<dbReference type="GO" id="GO:0005096">
    <property type="term" value="F:GTPase activator activity"/>
    <property type="evidence" value="ECO:0007669"/>
    <property type="project" value="InterPro"/>
</dbReference>
<dbReference type="OMA" id="QEIDHNT"/>
<keyword evidence="3" id="KW-1185">Reference proteome</keyword>
<sequence length="541" mass="61760">MSIRPIPSDNIPETSFEDIETTFNGLDRFTVANKQSSPLSNGLAPPSTASSESTTFSNSKKVYSTHTESEDADDDEHFLSDFEEFQGKDYDNVFKTHFVEPSSAEPVDFSGNEENQVAEEKYRGLSQHFKNLNLDNRQLKGVPFRRSKALKQPKSMMDLQNESKPTQRSRRIQQLSNSRSASNLRIGSRLGSNEINYKKSMPTLSKYNAIREEEEDEDYLKEFEDDFQFEKSLLQPQFLNDQESASPPLKLSPTQYNIRNDDLLLTPQLHKRHSEWNTAGQLELFKERRKSAKGSRSSPSRTNITASHRLKTIKQEIDHNTPMKKGKMTYDPETLQWRGNEQALSKFCDIDLPDKKAIVITGKGRPLSSTSKSKKSKPSDMRAGSQQSGKIVGKMMFDQENLRWIRIGGEKEDPFSSVPDYISSLSSTDTLSKRKSALKRSHSQLLPSRDSFSSRLNSSATTRYHSLGAFAGNTEPTFNIDSKLLERFYHEENKWNRTVGGWFILGDAESESYIDEQKLPDHKNQSYMYEIRNMVISSARN</sequence>
<feature type="compositionally biased region" description="Polar residues" evidence="1">
    <location>
        <begin position="158"/>
        <end position="187"/>
    </location>
</feature>